<name>A0ABW5L186_9SPHI</name>
<protein>
    <submittedName>
        <fullName evidence="1">Uncharacterized protein</fullName>
    </submittedName>
</protein>
<accession>A0ABW5L186</accession>
<reference evidence="2" key="1">
    <citation type="journal article" date="2019" name="Int. J. Syst. Evol. Microbiol.">
        <title>The Global Catalogue of Microorganisms (GCM) 10K type strain sequencing project: providing services to taxonomists for standard genome sequencing and annotation.</title>
        <authorList>
            <consortium name="The Broad Institute Genomics Platform"/>
            <consortium name="The Broad Institute Genome Sequencing Center for Infectious Disease"/>
            <person name="Wu L."/>
            <person name="Ma J."/>
        </authorList>
    </citation>
    <scope>NUCLEOTIDE SEQUENCE [LARGE SCALE GENOMIC DNA]</scope>
    <source>
        <strain evidence="2">KCTC 52298</strain>
    </source>
</reference>
<evidence type="ECO:0000313" key="2">
    <source>
        <dbReference type="Proteomes" id="UP001597440"/>
    </source>
</evidence>
<organism evidence="1 2">
    <name type="scientific">Sphingobacterium tabacisoli</name>
    <dbReference type="NCBI Taxonomy" id="2044855"/>
    <lineage>
        <taxon>Bacteria</taxon>
        <taxon>Pseudomonadati</taxon>
        <taxon>Bacteroidota</taxon>
        <taxon>Sphingobacteriia</taxon>
        <taxon>Sphingobacteriales</taxon>
        <taxon>Sphingobacteriaceae</taxon>
        <taxon>Sphingobacterium</taxon>
    </lineage>
</organism>
<dbReference type="Proteomes" id="UP001597440">
    <property type="component" value="Unassembled WGS sequence"/>
</dbReference>
<dbReference type="EMBL" id="JBHULD010000014">
    <property type="protein sequence ID" value="MFD2554921.1"/>
    <property type="molecule type" value="Genomic_DNA"/>
</dbReference>
<proteinExistence type="predicted"/>
<dbReference type="RefSeq" id="WP_317195833.1">
    <property type="nucleotide sequence ID" value="NZ_JAEQMU010000001.1"/>
</dbReference>
<sequence length="237" mass="26748">MESAENGLGDLEKTVLINALIQTPINERDQNWIATFLENIAEANLKLGAPEVVIASDGFPYVQLETVNANENFQAFVISKQLPTLLLQGFGIVINAQNSQPDWIFTYGDIANFELNDTFYSDDSIFSVHKENVVIGSDEKILIGQPSDNILPKYIRKQLREFLLHAGVKVPKTMLIARNFEDEAQVKQDLVFNFTPAQFASEQDFQQIGNTVAWFLPRHYSILFIDDMSIENGFEAI</sequence>
<evidence type="ECO:0000313" key="1">
    <source>
        <dbReference type="EMBL" id="MFD2554921.1"/>
    </source>
</evidence>
<gene>
    <name evidence="1" type="ORF">ACFSQW_11000</name>
</gene>
<comment type="caution">
    <text evidence="1">The sequence shown here is derived from an EMBL/GenBank/DDBJ whole genome shotgun (WGS) entry which is preliminary data.</text>
</comment>
<keyword evidence="2" id="KW-1185">Reference proteome</keyword>